<dbReference type="AntiFam" id="ANF00077">
    <property type="entry name" value="Shadow ORF (opposite AtoC)"/>
</dbReference>
<reference evidence="1 2" key="1">
    <citation type="submission" date="2014-02" db="EMBL/GenBank/DDBJ databases">
        <title>The small core and large imbalanced accessory genome model reveals a collaborative survival strategy of Sorangium cellulosum strains in nature.</title>
        <authorList>
            <person name="Han K."/>
            <person name="Peng R."/>
            <person name="Blom J."/>
            <person name="Li Y.-Z."/>
        </authorList>
    </citation>
    <scope>NUCLEOTIDE SEQUENCE [LARGE SCALE GENOMIC DNA]</scope>
    <source>
        <strain evidence="1 2">So0007-03</strain>
    </source>
</reference>
<dbReference type="Proteomes" id="UP000075502">
    <property type="component" value="Unassembled WGS sequence"/>
</dbReference>
<sequence>MRLHESPGDAARRSPERAALLEEERAVDQALGEGHAIERDERADAHRAIMDMPREQLLPLRRKMQLAAPRSAVRLSTIMRSRRP</sequence>
<name>A0A150U232_SORCE</name>
<protein>
    <submittedName>
        <fullName evidence="1">Uncharacterized protein</fullName>
    </submittedName>
</protein>
<comment type="caution">
    <text evidence="1">The sequence shown here is derived from an EMBL/GenBank/DDBJ whole genome shotgun (WGS) entry which is preliminary data.</text>
</comment>
<organism evidence="1 2">
    <name type="scientific">Sorangium cellulosum</name>
    <name type="common">Polyangium cellulosum</name>
    <dbReference type="NCBI Taxonomy" id="56"/>
    <lineage>
        <taxon>Bacteria</taxon>
        <taxon>Pseudomonadati</taxon>
        <taxon>Myxococcota</taxon>
        <taxon>Polyangia</taxon>
        <taxon>Polyangiales</taxon>
        <taxon>Polyangiaceae</taxon>
        <taxon>Sorangium</taxon>
    </lineage>
</organism>
<accession>A0A150U232</accession>
<dbReference type="EMBL" id="JEME01000151">
    <property type="protein sequence ID" value="KYG11020.1"/>
    <property type="molecule type" value="Genomic_DNA"/>
</dbReference>
<evidence type="ECO:0000313" key="2">
    <source>
        <dbReference type="Proteomes" id="UP000075502"/>
    </source>
</evidence>
<dbReference type="AlphaFoldDB" id="A0A150U232"/>
<gene>
    <name evidence="1" type="ORF">BE21_09065</name>
</gene>
<evidence type="ECO:0000313" key="1">
    <source>
        <dbReference type="EMBL" id="KYG11020.1"/>
    </source>
</evidence>
<proteinExistence type="predicted"/>